<evidence type="ECO:0000256" key="1">
    <source>
        <dbReference type="SAM" id="SignalP"/>
    </source>
</evidence>
<evidence type="ECO:0000313" key="2">
    <source>
        <dbReference type="EMBL" id="VWB98604.1"/>
    </source>
</evidence>
<dbReference type="AlphaFoldDB" id="A0A6P2NVI2"/>
<name>A0A6P2NVI2_9BURK</name>
<keyword evidence="1" id="KW-0732">Signal</keyword>
<protein>
    <submittedName>
        <fullName evidence="2">Uncharacterized protein</fullName>
    </submittedName>
</protein>
<reference evidence="2 3" key="1">
    <citation type="submission" date="2019-09" db="EMBL/GenBank/DDBJ databases">
        <authorList>
            <person name="Depoorter E."/>
        </authorList>
    </citation>
    <scope>NUCLEOTIDE SEQUENCE [LARGE SCALE GENOMIC DNA]</scope>
    <source>
        <strain evidence="2">LMG 30113</strain>
    </source>
</reference>
<accession>A0A6P2NVI2</accession>
<dbReference type="Proteomes" id="UP000494330">
    <property type="component" value="Unassembled WGS sequence"/>
</dbReference>
<feature type="chain" id="PRO_5026762213" evidence="1">
    <location>
        <begin position="35"/>
        <end position="387"/>
    </location>
</feature>
<proteinExistence type="predicted"/>
<gene>
    <name evidence="2" type="ORF">BPA30113_04611</name>
</gene>
<evidence type="ECO:0000313" key="3">
    <source>
        <dbReference type="Proteomes" id="UP000494330"/>
    </source>
</evidence>
<dbReference type="EMBL" id="CABVQD010000017">
    <property type="protein sequence ID" value="VWB98604.1"/>
    <property type="molecule type" value="Genomic_DNA"/>
</dbReference>
<feature type="signal peptide" evidence="1">
    <location>
        <begin position="1"/>
        <end position="34"/>
    </location>
</feature>
<keyword evidence="3" id="KW-1185">Reference proteome</keyword>
<sequence length="387" mass="40003">MVRSRVVCASASQISCWRPALCAPARCHSSPSFAAIAASESFQAVRRCSSRAARSVCNPACDSRIAASAAPECRSKVAAASPSARACWPASVSPTCSWRDSASCHASDRRRSVDSRRVATPSSSPVERCANVSVNWPSVVCSCCATASPARRCSSSARVQTAVTSPVVFAKPSVSPSSWRCTAPVTVSRSAAISCASPVIVAATTGCSAAPATRALSAALSFSASPTFDARPAYARSVRSKNACWLSSWRSCSATLRASSVVIIVCSRSTSAGITSAWRCSSRNDSSRRCADECTRNVVAIFASSCWPASIRSRRASADSSPSIADVATPAIDVPNAKPSPFTGAISDARIASRSVALSSAAPVPFSVTTIPSSVPSMPSSTSRPTR</sequence>
<organism evidence="2 3">
    <name type="scientific">Burkholderia paludis</name>
    <dbReference type="NCBI Taxonomy" id="1506587"/>
    <lineage>
        <taxon>Bacteria</taxon>
        <taxon>Pseudomonadati</taxon>
        <taxon>Pseudomonadota</taxon>
        <taxon>Betaproteobacteria</taxon>
        <taxon>Burkholderiales</taxon>
        <taxon>Burkholderiaceae</taxon>
        <taxon>Burkholderia</taxon>
        <taxon>Burkholderia cepacia complex</taxon>
    </lineage>
</organism>